<feature type="compositionally biased region" description="Acidic residues" evidence="1">
    <location>
        <begin position="128"/>
        <end position="141"/>
    </location>
</feature>
<dbReference type="InterPro" id="IPR053029">
    <property type="entry name" value="RNA_pol_I-specific_init_factor"/>
</dbReference>
<dbReference type="PANTHER" id="PTHR28244">
    <property type="entry name" value="RNA POLYMERASE I-SPECIFIC TRANSCRIPTION INITIATION FACTOR RRN11"/>
    <property type="match status" value="1"/>
</dbReference>
<evidence type="ECO:0000313" key="3">
    <source>
        <dbReference type="Proteomes" id="UP001628179"/>
    </source>
</evidence>
<name>A0ABQ0GM33_9PEZI</name>
<protein>
    <submittedName>
        <fullName evidence="2">RNA polymerase I-specific transcription initiation factor rrn11</fullName>
    </submittedName>
</protein>
<dbReference type="PANTHER" id="PTHR28244:SF1">
    <property type="entry name" value="RNA POLYMERASE I-SPECIFIC TRANSCRIPTION INITIATION FACTOR RRN11"/>
    <property type="match status" value="1"/>
</dbReference>
<dbReference type="Proteomes" id="UP001628179">
    <property type="component" value="Unassembled WGS sequence"/>
</dbReference>
<keyword evidence="2" id="KW-0396">Initiation factor</keyword>
<feature type="compositionally biased region" description="Acidic residues" evidence="1">
    <location>
        <begin position="324"/>
        <end position="339"/>
    </location>
</feature>
<proteinExistence type="predicted"/>
<dbReference type="GO" id="GO:0003743">
    <property type="term" value="F:translation initiation factor activity"/>
    <property type="evidence" value="ECO:0007669"/>
    <property type="project" value="UniProtKB-KW"/>
</dbReference>
<feature type="compositionally biased region" description="Acidic residues" evidence="1">
    <location>
        <begin position="84"/>
        <end position="93"/>
    </location>
</feature>
<dbReference type="InterPro" id="IPR007224">
    <property type="entry name" value="TIF_Rrn11"/>
</dbReference>
<dbReference type="EMBL" id="BAAFSV010000005">
    <property type="protein sequence ID" value="GAB1318791.1"/>
    <property type="molecule type" value="Genomic_DNA"/>
</dbReference>
<feature type="region of interest" description="Disordered" evidence="1">
    <location>
        <begin position="234"/>
        <end position="256"/>
    </location>
</feature>
<sequence>MSTIHYDRKRKRAPSSSATTSDKVINPLSHTPDTLKQFARAGYPAEQPLPSEIYPGFPHRGPNHNQNRQAYRWRNRVGPIKKEDEDDGNENGNEDEKPAYRSSAASDGDDEMFTDYTSGDLGQTTTDAETEPEPELAEDDGREGVSQGKRMKQQQQRKAQVDRKAKNYQSRIGCLAAIIRRCLAEGDIPTAKRAFGMLARAKVRGRKVDLRYQRFWEMGAEILMREGEASSVRLGSGRGDWGGDEDDGADEEDENARLAREAENLGRLKGYYEYLIQQYPFSKQHPNSTNSVLDFQVALFSSEVEAVYAAHRRGLKRLERGEGEDGDEDVMDVDDDEPMDYQPHDDDGHQGRKEELLLPDDGEDHLRGLSRQEIRRREREESLRLAALQRMLDIAQRMDTVMETVPFSRDHELLRLRAMVALYIGDLFVPPAPRSKMEDTESKRSRGEQRRKARGFLRRIKESGGVLKEHDECLLESLPSDEEGEDGEEDEGSGLPMFSSMEV</sequence>
<comment type="caution">
    <text evidence="2">The sequence shown here is derived from an EMBL/GenBank/DDBJ whole genome shotgun (WGS) entry which is preliminary data.</text>
</comment>
<gene>
    <name evidence="2" type="ORF">MFIFM68171_09001</name>
</gene>
<dbReference type="RefSeq" id="XP_070920521.1">
    <property type="nucleotide sequence ID" value="XM_071064420.1"/>
</dbReference>
<feature type="compositionally biased region" description="Basic and acidic residues" evidence="1">
    <location>
        <begin position="342"/>
        <end position="354"/>
    </location>
</feature>
<accession>A0ABQ0GM33</accession>
<evidence type="ECO:0000256" key="1">
    <source>
        <dbReference type="SAM" id="MobiDB-lite"/>
    </source>
</evidence>
<organism evidence="2 3">
    <name type="scientific">Madurella fahalii</name>
    <dbReference type="NCBI Taxonomy" id="1157608"/>
    <lineage>
        <taxon>Eukaryota</taxon>
        <taxon>Fungi</taxon>
        <taxon>Dikarya</taxon>
        <taxon>Ascomycota</taxon>
        <taxon>Pezizomycotina</taxon>
        <taxon>Sordariomycetes</taxon>
        <taxon>Sordariomycetidae</taxon>
        <taxon>Sordariales</taxon>
        <taxon>Sordariales incertae sedis</taxon>
        <taxon>Madurella</taxon>
    </lineage>
</organism>
<reference evidence="2 3" key="1">
    <citation type="submission" date="2024-09" db="EMBL/GenBank/DDBJ databases">
        <title>Itraconazole resistance in Madurella fahalii resulting from another homologue of gene encoding cytochrome P450 14-alpha sterol demethylase (CYP51).</title>
        <authorList>
            <person name="Yoshioka I."/>
            <person name="Fahal A.H."/>
            <person name="Kaneko S."/>
            <person name="Yaguchi T."/>
        </authorList>
    </citation>
    <scope>NUCLEOTIDE SEQUENCE [LARGE SCALE GENOMIC DNA]</scope>
    <source>
        <strain evidence="2 3">IFM 68171</strain>
    </source>
</reference>
<feature type="region of interest" description="Disordered" evidence="1">
    <location>
        <begin position="319"/>
        <end position="354"/>
    </location>
</feature>
<feature type="region of interest" description="Disordered" evidence="1">
    <location>
        <begin position="1"/>
        <end position="165"/>
    </location>
</feature>
<dbReference type="Pfam" id="PF04090">
    <property type="entry name" value="Rrn11"/>
    <property type="match status" value="1"/>
</dbReference>
<feature type="region of interest" description="Disordered" evidence="1">
    <location>
        <begin position="471"/>
        <end position="503"/>
    </location>
</feature>
<feature type="compositionally biased region" description="Acidic residues" evidence="1">
    <location>
        <begin position="242"/>
        <end position="254"/>
    </location>
</feature>
<dbReference type="GeneID" id="98179743"/>
<evidence type="ECO:0000313" key="2">
    <source>
        <dbReference type="EMBL" id="GAB1318791.1"/>
    </source>
</evidence>
<feature type="compositionally biased region" description="Basic and acidic residues" evidence="1">
    <location>
        <begin position="435"/>
        <end position="450"/>
    </location>
</feature>
<feature type="compositionally biased region" description="Acidic residues" evidence="1">
    <location>
        <begin position="479"/>
        <end position="492"/>
    </location>
</feature>
<keyword evidence="2" id="KW-0648">Protein biosynthesis</keyword>
<keyword evidence="3" id="KW-1185">Reference proteome</keyword>
<feature type="compositionally biased region" description="Polar residues" evidence="1">
    <location>
        <begin position="14"/>
        <end position="34"/>
    </location>
</feature>
<feature type="region of interest" description="Disordered" evidence="1">
    <location>
        <begin position="430"/>
        <end position="457"/>
    </location>
</feature>